<dbReference type="GO" id="GO:0038023">
    <property type="term" value="F:signaling receptor activity"/>
    <property type="evidence" value="ECO:0007669"/>
    <property type="project" value="TreeGrafter"/>
</dbReference>
<dbReference type="SUPFAM" id="SSF56436">
    <property type="entry name" value="C-type lectin-like"/>
    <property type="match status" value="1"/>
</dbReference>
<keyword evidence="9 10" id="KW-1015">Disulfide bond</keyword>
<dbReference type="Pfam" id="PF16977">
    <property type="entry name" value="ApeC"/>
    <property type="match status" value="1"/>
</dbReference>
<sequence length="1132" mass="129826">MTFDIKKKLSNLSNLFTDTNPPSIWPTGSYALPASMYGCPEDDWEMRYINLTLPISSNDMYWKSSGTFYIIKTDLLVFHRSHLKDLHILGPYSKRSFQLNFCVRDSNDSSGLQTAQGNFCMYDIGKGCANGKSCMYDIGKGYRIGFKEGNMTIRGYHIDIVGFGIHSRNSTTVTFCCKEDGNSTLSEVFPHDFPFVLLKGPSKDSCEHINDMSVTEDTFFMLRHDVQLGFNGTVPNVSMTDTHIGIPFCFYQPDNYSDGISKEKLQNPYPLSGLYSLRRPVYSSPYVKSPSNNPNCVVDEEFLGGFSEVFSTVVTRRPWFQIDLQQFINVTHVITQDASSHHMVPSQLLYGMYVSINQWDFVNRGALTCFFGATAYNFHCRRPITGQYVTLTLEIEQMFSLYALTDLKVFGFPTGCGRNLGMITGDIKDYQIETSSNYKDIHHSRAMQGTEGWCSSPEDRDRWLMVDLIVPTKVQGVILHGWYQMKRMFIHSFVVEFGLQKYNLKQYGEDGLNLKIFTVKTTHDVRILQKFMFLHEILTRYLKIKVIEPSNDIACFKAEFIGCQVHACRNIWCKESRGSLFNDPKRSIDMGFASVRHIETHGFCDNSSMTFKDCKQRTINYGYIGNVYEESRNHCCYYNTSSTNRHYKHLWKRNEFKDVITSERLCFSGFNRLTFPLTESKLFPTTPGYIDNIYSPLFPSNYPQGINQHTTVHSSPGMYLKLTIIYASFAEIDTEATLQQSGHSYMNPSSCKDTLSIDIGEGKWIKITRDNQERYRYASFMATGDNIKIYFTSCFTYIMSENIMYQLKIESIDYPGCGVNATKYATCTAKKAYIASYLYPSLYTASDTNMWQIRGRYGQYIELQFIELDVNIRSIVDSFVDVFDFDYWGKTTYLGRFTKATMPHVRLISSLHMMDLEFRVGNDLTGRGFLGLYTIKDTVLGHISNVSDCTTTWANFRTSCYKLFYNNHTNQQKAEMACVREGGHLVSVNSEEEMTFIHQLLFTTYIAPHYGMVYIGRSKNKKQLKFQPDGFDDEQCAAIILTSIHNKKSWQDVPCAYNEIQYFMCEIQLNAYNNQVTDGRKIILGNTGISIHNQSLFTCGNGEVISQLAVCDTYNDCSDISDEQHCGKKYFL</sequence>
<feature type="disulfide bond" evidence="10">
    <location>
        <begin position="1111"/>
        <end position="1126"/>
    </location>
</feature>
<dbReference type="Gene3D" id="2.60.120.260">
    <property type="entry name" value="Galactose-binding domain-like"/>
    <property type="match status" value="2"/>
</dbReference>
<dbReference type="CDD" id="cd00037">
    <property type="entry name" value="CLECT"/>
    <property type="match status" value="1"/>
</dbReference>
<dbReference type="Pfam" id="PF00057">
    <property type="entry name" value="Ldl_recept_a"/>
    <property type="match status" value="1"/>
</dbReference>
<dbReference type="InterPro" id="IPR001304">
    <property type="entry name" value="C-type_lectin-like"/>
</dbReference>
<dbReference type="GO" id="GO:0005576">
    <property type="term" value="C:extracellular region"/>
    <property type="evidence" value="ECO:0007669"/>
    <property type="project" value="UniProtKB-SubCell"/>
</dbReference>
<feature type="domain" description="CUB" evidence="11">
    <location>
        <begin position="817"/>
        <end position="936"/>
    </location>
</feature>
<feature type="disulfide bond" evidence="10">
    <location>
        <begin position="1099"/>
        <end position="1117"/>
    </location>
</feature>
<dbReference type="PANTHER" id="PTHR46806">
    <property type="entry name" value="F5/8 TYPE C DOMAIN-CONTAINING PROTEIN"/>
    <property type="match status" value="1"/>
</dbReference>
<evidence type="ECO:0000256" key="1">
    <source>
        <dbReference type="ARBA" id="ARBA00004184"/>
    </source>
</evidence>
<keyword evidence="7" id="KW-1133">Transmembrane helix</keyword>
<dbReference type="SMART" id="SM00192">
    <property type="entry name" value="LDLa"/>
    <property type="match status" value="1"/>
</dbReference>
<dbReference type="GO" id="GO:0007155">
    <property type="term" value="P:cell adhesion"/>
    <property type="evidence" value="ECO:0007669"/>
    <property type="project" value="UniProtKB-KW"/>
</dbReference>
<dbReference type="PROSITE" id="PS50041">
    <property type="entry name" value="C_TYPE_LECTIN_2"/>
    <property type="match status" value="1"/>
</dbReference>
<dbReference type="InterPro" id="IPR002172">
    <property type="entry name" value="LDrepeatLR_classA_rpt"/>
</dbReference>
<dbReference type="Proteomes" id="UP000507470">
    <property type="component" value="Unassembled WGS sequence"/>
</dbReference>
<keyword evidence="5" id="KW-0812">Transmembrane</keyword>
<evidence type="ECO:0000256" key="7">
    <source>
        <dbReference type="ARBA" id="ARBA00022989"/>
    </source>
</evidence>
<evidence type="ECO:0000256" key="2">
    <source>
        <dbReference type="ARBA" id="ARBA00004479"/>
    </source>
</evidence>
<comment type="subcellular location">
    <subcellularLocation>
        <location evidence="1">Endomembrane system</location>
        <topology evidence="1">Peripheral membrane protein</topology>
    </subcellularLocation>
    <subcellularLocation>
        <location evidence="2">Membrane</location>
        <topology evidence="2">Single-pass type I membrane protein</topology>
    </subcellularLocation>
    <subcellularLocation>
        <location evidence="3">Secreted</location>
    </subcellularLocation>
</comment>
<dbReference type="PANTHER" id="PTHR46806:SF5">
    <property type="entry name" value="F5_8 TYPE C DOMAIN-CONTAINING PROTEIN"/>
    <property type="match status" value="1"/>
</dbReference>
<dbReference type="Pfam" id="PF00754">
    <property type="entry name" value="F5_F8_type_C"/>
    <property type="match status" value="1"/>
</dbReference>
<protein>
    <recommendedName>
        <fullName evidence="16">C-type lectin domain-containing protein</fullName>
    </recommendedName>
</protein>
<evidence type="ECO:0000259" key="13">
    <source>
        <dbReference type="PROSITE" id="PS50041"/>
    </source>
</evidence>
<keyword evidence="8" id="KW-0472">Membrane</keyword>
<dbReference type="EMBL" id="CACVKT020001643">
    <property type="protein sequence ID" value="CAC5369991.1"/>
    <property type="molecule type" value="Genomic_DNA"/>
</dbReference>
<dbReference type="Gene3D" id="4.10.400.10">
    <property type="entry name" value="Low-density Lipoprotein Receptor"/>
    <property type="match status" value="1"/>
</dbReference>
<dbReference type="Pfam" id="PF00431">
    <property type="entry name" value="CUB"/>
    <property type="match status" value="1"/>
</dbReference>
<feature type="domain" description="C-type lectin" evidence="13">
    <location>
        <begin position="956"/>
        <end position="1055"/>
    </location>
</feature>
<evidence type="ECO:0008006" key="16">
    <source>
        <dbReference type="Google" id="ProtNLM"/>
    </source>
</evidence>
<dbReference type="SMART" id="SM00042">
    <property type="entry name" value="CUB"/>
    <property type="match status" value="1"/>
</dbReference>
<evidence type="ECO:0000256" key="5">
    <source>
        <dbReference type="ARBA" id="ARBA00022692"/>
    </source>
</evidence>
<dbReference type="PROSITE" id="PS50022">
    <property type="entry name" value="FA58C_3"/>
    <property type="match status" value="1"/>
</dbReference>
<dbReference type="SMART" id="SM00034">
    <property type="entry name" value="CLECT"/>
    <property type="match status" value="1"/>
</dbReference>
<evidence type="ECO:0000313" key="14">
    <source>
        <dbReference type="EMBL" id="CAC5369991.1"/>
    </source>
</evidence>
<reference evidence="14 15" key="1">
    <citation type="submission" date="2020-06" db="EMBL/GenBank/DDBJ databases">
        <authorList>
            <person name="Li R."/>
            <person name="Bekaert M."/>
        </authorList>
    </citation>
    <scope>NUCLEOTIDE SEQUENCE [LARGE SCALE GENOMIC DNA]</scope>
    <source>
        <strain evidence="15">wild</strain>
    </source>
</reference>
<dbReference type="InterPro" id="IPR031569">
    <property type="entry name" value="ApeC"/>
</dbReference>
<evidence type="ECO:0000313" key="15">
    <source>
        <dbReference type="Proteomes" id="UP000507470"/>
    </source>
</evidence>
<dbReference type="GO" id="GO:0012505">
    <property type="term" value="C:endomembrane system"/>
    <property type="evidence" value="ECO:0007669"/>
    <property type="project" value="UniProtKB-SubCell"/>
</dbReference>
<dbReference type="InterPro" id="IPR050633">
    <property type="entry name" value="Neuropilin_MCO_CoagFactor"/>
</dbReference>
<dbReference type="CDD" id="cd00041">
    <property type="entry name" value="CUB"/>
    <property type="match status" value="1"/>
</dbReference>
<gene>
    <name evidence="14" type="ORF">MCOR_8982</name>
</gene>
<evidence type="ECO:0000256" key="10">
    <source>
        <dbReference type="PROSITE-ProRule" id="PRU00124"/>
    </source>
</evidence>
<evidence type="ECO:0000256" key="4">
    <source>
        <dbReference type="ARBA" id="ARBA00022525"/>
    </source>
</evidence>
<dbReference type="GO" id="GO:0005886">
    <property type="term" value="C:plasma membrane"/>
    <property type="evidence" value="ECO:0007669"/>
    <property type="project" value="TreeGrafter"/>
</dbReference>
<dbReference type="PROSITE" id="PS50068">
    <property type="entry name" value="LDLRA_2"/>
    <property type="match status" value="1"/>
</dbReference>
<keyword evidence="15" id="KW-1185">Reference proteome</keyword>
<proteinExistence type="predicted"/>
<dbReference type="SUPFAM" id="SSF49854">
    <property type="entry name" value="Spermadhesin, CUB domain"/>
    <property type="match status" value="1"/>
</dbReference>
<dbReference type="OrthoDB" id="6116813at2759"/>
<dbReference type="InterPro" id="IPR008979">
    <property type="entry name" value="Galactose-bd-like_sf"/>
</dbReference>
<dbReference type="Pfam" id="PF00059">
    <property type="entry name" value="Lectin_C"/>
    <property type="match status" value="1"/>
</dbReference>
<dbReference type="InterPro" id="IPR035914">
    <property type="entry name" value="Sperma_CUB_dom_sf"/>
</dbReference>
<dbReference type="InterPro" id="IPR036055">
    <property type="entry name" value="LDL_receptor-like_sf"/>
</dbReference>
<evidence type="ECO:0000259" key="12">
    <source>
        <dbReference type="PROSITE" id="PS50022"/>
    </source>
</evidence>
<evidence type="ECO:0000256" key="6">
    <source>
        <dbReference type="ARBA" id="ARBA00022889"/>
    </source>
</evidence>
<dbReference type="InterPro" id="IPR016186">
    <property type="entry name" value="C-type_lectin-like/link_sf"/>
</dbReference>
<keyword evidence="6" id="KW-0130">Cell adhesion</keyword>
<evidence type="ECO:0000259" key="11">
    <source>
        <dbReference type="PROSITE" id="PS01180"/>
    </source>
</evidence>
<accession>A0A6J8APP3</accession>
<dbReference type="InterPro" id="IPR000421">
    <property type="entry name" value="FA58C"/>
</dbReference>
<dbReference type="PROSITE" id="PS01180">
    <property type="entry name" value="CUB"/>
    <property type="match status" value="1"/>
</dbReference>
<dbReference type="Gene3D" id="2.60.120.290">
    <property type="entry name" value="Spermadhesin, CUB domain"/>
    <property type="match status" value="1"/>
</dbReference>
<evidence type="ECO:0000256" key="9">
    <source>
        <dbReference type="ARBA" id="ARBA00023157"/>
    </source>
</evidence>
<dbReference type="CDD" id="cd00112">
    <property type="entry name" value="LDLa"/>
    <property type="match status" value="1"/>
</dbReference>
<dbReference type="AlphaFoldDB" id="A0A6J8APP3"/>
<dbReference type="SUPFAM" id="SSF57424">
    <property type="entry name" value="LDL receptor-like module"/>
    <property type="match status" value="1"/>
</dbReference>
<evidence type="ECO:0000256" key="8">
    <source>
        <dbReference type="ARBA" id="ARBA00023136"/>
    </source>
</evidence>
<evidence type="ECO:0000256" key="3">
    <source>
        <dbReference type="ARBA" id="ARBA00004613"/>
    </source>
</evidence>
<dbReference type="InterPro" id="IPR000859">
    <property type="entry name" value="CUB_dom"/>
</dbReference>
<dbReference type="InterPro" id="IPR016187">
    <property type="entry name" value="CTDL_fold"/>
</dbReference>
<comment type="caution">
    <text evidence="10">Lacks conserved residue(s) required for the propagation of feature annotation.</text>
</comment>
<name>A0A6J8APP3_MYTCO</name>
<keyword evidence="4" id="KW-0964">Secreted</keyword>
<dbReference type="SUPFAM" id="SSF49785">
    <property type="entry name" value="Galactose-binding domain-like"/>
    <property type="match status" value="2"/>
</dbReference>
<dbReference type="Gene3D" id="3.10.100.10">
    <property type="entry name" value="Mannose-Binding Protein A, subunit A"/>
    <property type="match status" value="1"/>
</dbReference>
<organism evidence="14 15">
    <name type="scientific">Mytilus coruscus</name>
    <name type="common">Sea mussel</name>
    <dbReference type="NCBI Taxonomy" id="42192"/>
    <lineage>
        <taxon>Eukaryota</taxon>
        <taxon>Metazoa</taxon>
        <taxon>Spiralia</taxon>
        <taxon>Lophotrochozoa</taxon>
        <taxon>Mollusca</taxon>
        <taxon>Bivalvia</taxon>
        <taxon>Autobranchia</taxon>
        <taxon>Pteriomorphia</taxon>
        <taxon>Mytilida</taxon>
        <taxon>Mytiloidea</taxon>
        <taxon>Mytilidae</taxon>
        <taxon>Mytilinae</taxon>
        <taxon>Mytilus</taxon>
    </lineage>
</organism>
<feature type="domain" description="F5/8 type C" evidence="12">
    <location>
        <begin position="416"/>
        <end position="563"/>
    </location>
</feature>